<evidence type="ECO:0008006" key="2">
    <source>
        <dbReference type="Google" id="ProtNLM"/>
    </source>
</evidence>
<organism evidence="1">
    <name type="scientific">marine sediment metagenome</name>
    <dbReference type="NCBI Taxonomy" id="412755"/>
    <lineage>
        <taxon>unclassified sequences</taxon>
        <taxon>metagenomes</taxon>
        <taxon>ecological metagenomes</taxon>
    </lineage>
</organism>
<dbReference type="AlphaFoldDB" id="X0W3H7"/>
<accession>X0W3H7</accession>
<reference evidence="1" key="1">
    <citation type="journal article" date="2014" name="Front. Microbiol.">
        <title>High frequency of phylogenetically diverse reductive dehalogenase-homologous genes in deep subseafloor sedimentary metagenomes.</title>
        <authorList>
            <person name="Kawai M."/>
            <person name="Futagami T."/>
            <person name="Toyoda A."/>
            <person name="Takaki Y."/>
            <person name="Nishi S."/>
            <person name="Hori S."/>
            <person name="Arai W."/>
            <person name="Tsubouchi T."/>
            <person name="Morono Y."/>
            <person name="Uchiyama I."/>
            <person name="Ito T."/>
            <person name="Fujiyama A."/>
            <person name="Inagaki F."/>
            <person name="Takami H."/>
        </authorList>
    </citation>
    <scope>NUCLEOTIDE SEQUENCE</scope>
    <source>
        <strain evidence="1">Expedition CK06-06</strain>
    </source>
</reference>
<comment type="caution">
    <text evidence="1">The sequence shown here is derived from an EMBL/GenBank/DDBJ whole genome shotgun (WGS) entry which is preliminary data.</text>
</comment>
<protein>
    <recommendedName>
        <fullName evidence="2">Gfo/Idh/MocA-like oxidoreductase C-terminal domain-containing protein</fullName>
    </recommendedName>
</protein>
<evidence type="ECO:0000313" key="1">
    <source>
        <dbReference type="EMBL" id="GAG25369.1"/>
    </source>
</evidence>
<proteinExistence type="predicted"/>
<gene>
    <name evidence="1" type="ORF">S01H1_59160</name>
</gene>
<name>X0W3H7_9ZZZZ</name>
<sequence>YADCILEDSEWPIAQDDCIATQRIADAARKSADLQQVIKL</sequence>
<dbReference type="EMBL" id="BARS01038680">
    <property type="protein sequence ID" value="GAG25369.1"/>
    <property type="molecule type" value="Genomic_DNA"/>
</dbReference>
<feature type="non-terminal residue" evidence="1">
    <location>
        <position position="1"/>
    </location>
</feature>